<dbReference type="InterPro" id="IPR004960">
    <property type="entry name" value="LipA_acyltrans"/>
</dbReference>
<dbReference type="EC" id="2.3.1.-" evidence="8"/>
<name>A0A378IDP6_9GAMM</name>
<dbReference type="Proteomes" id="UP000054735">
    <property type="component" value="Unassembled WGS sequence"/>
</dbReference>
<dbReference type="EMBL" id="LNXT01000052">
    <property type="protein sequence ID" value="KTC66865.1"/>
    <property type="molecule type" value="Genomic_DNA"/>
</dbReference>
<keyword evidence="3" id="KW-0997">Cell inner membrane</keyword>
<keyword evidence="6 8" id="KW-0012">Acyltransferase</keyword>
<accession>A0A378IDP6</accession>
<keyword evidence="4 8" id="KW-0808">Transferase</keyword>
<evidence type="ECO:0000256" key="3">
    <source>
        <dbReference type="ARBA" id="ARBA00022519"/>
    </source>
</evidence>
<dbReference type="GO" id="GO:0016746">
    <property type="term" value="F:acyltransferase activity"/>
    <property type="evidence" value="ECO:0007669"/>
    <property type="project" value="UniProtKB-KW"/>
</dbReference>
<keyword evidence="5" id="KW-0472">Membrane</keyword>
<evidence type="ECO:0000256" key="2">
    <source>
        <dbReference type="ARBA" id="ARBA00022475"/>
    </source>
</evidence>
<dbReference type="GO" id="GO:0005886">
    <property type="term" value="C:plasma membrane"/>
    <property type="evidence" value="ECO:0007669"/>
    <property type="project" value="UniProtKB-SubCell"/>
</dbReference>
<evidence type="ECO:0000256" key="5">
    <source>
        <dbReference type="ARBA" id="ARBA00023136"/>
    </source>
</evidence>
<organism evidence="8 10">
    <name type="scientific">Legionella birminghamensis</name>
    <dbReference type="NCBI Taxonomy" id="28083"/>
    <lineage>
        <taxon>Bacteria</taxon>
        <taxon>Pseudomonadati</taxon>
        <taxon>Pseudomonadota</taxon>
        <taxon>Gammaproteobacteria</taxon>
        <taxon>Legionellales</taxon>
        <taxon>Legionellaceae</taxon>
        <taxon>Legionella</taxon>
    </lineage>
</organism>
<sequence length="259" mass="29693">MANIDQVYGEQLNKHQKQHLAKAFYSHLLVSIKEGLALRFMSEKTLKERVEVKGHEQMLSVVAQGKGVLVLTGHFGNWEFAPLGGILNFKQFQGQFHFIRRTLGNKTIERILFGRYYRAGLNVIPKKNSLQQVCDALDNNHAVIFVLDQHASLVNRDGIAAEFFGKKAGTYRSLASFSRHTGVPVVPAAGYRLPNGKHVLEFFEPIVWQDYENTQEALYRNTLAYNKALEKIILANPAQWMWLHKRWKLKEQDTTKQKS</sequence>
<dbReference type="PANTHER" id="PTHR30606">
    <property type="entry name" value="LIPID A BIOSYNTHESIS LAUROYL ACYLTRANSFERASE"/>
    <property type="match status" value="1"/>
</dbReference>
<dbReference type="EMBL" id="UGNW01000001">
    <property type="protein sequence ID" value="STX32990.1"/>
    <property type="molecule type" value="Genomic_DNA"/>
</dbReference>
<evidence type="ECO:0000313" key="9">
    <source>
        <dbReference type="Proteomes" id="UP000054735"/>
    </source>
</evidence>
<dbReference type="STRING" id="28083.Lbir_3167"/>
<reference evidence="8 10" key="2">
    <citation type="submission" date="2018-06" db="EMBL/GenBank/DDBJ databases">
        <authorList>
            <consortium name="Pathogen Informatics"/>
            <person name="Doyle S."/>
        </authorList>
    </citation>
    <scope>NUCLEOTIDE SEQUENCE [LARGE SCALE GENOMIC DNA]</scope>
    <source>
        <strain evidence="8 10">NCTC12437</strain>
    </source>
</reference>
<dbReference type="AlphaFoldDB" id="A0A378IDP6"/>
<evidence type="ECO:0000313" key="10">
    <source>
        <dbReference type="Proteomes" id="UP000255066"/>
    </source>
</evidence>
<dbReference type="Proteomes" id="UP000255066">
    <property type="component" value="Unassembled WGS sequence"/>
</dbReference>
<dbReference type="Pfam" id="PF03279">
    <property type="entry name" value="Lip_A_acyltrans"/>
    <property type="match status" value="1"/>
</dbReference>
<evidence type="ECO:0000256" key="6">
    <source>
        <dbReference type="ARBA" id="ARBA00023315"/>
    </source>
</evidence>
<gene>
    <name evidence="8" type="primary">htrB</name>
    <name evidence="7" type="synonym">waaM</name>
    <name evidence="7" type="ORF">Lbir_3167</name>
    <name evidence="8" type="ORF">NCTC12437_02799</name>
</gene>
<evidence type="ECO:0000256" key="1">
    <source>
        <dbReference type="ARBA" id="ARBA00004533"/>
    </source>
</evidence>
<keyword evidence="9" id="KW-1185">Reference proteome</keyword>
<dbReference type="PANTHER" id="PTHR30606:SF10">
    <property type="entry name" value="PHOSPHATIDYLINOSITOL MANNOSIDE ACYLTRANSFERASE"/>
    <property type="match status" value="1"/>
</dbReference>
<reference evidence="7 9" key="1">
    <citation type="submission" date="2015-11" db="EMBL/GenBank/DDBJ databases">
        <title>Genomic analysis of 38 Legionella species identifies large and diverse effector repertoires.</title>
        <authorList>
            <person name="Burstein D."/>
            <person name="Amaro F."/>
            <person name="Zusman T."/>
            <person name="Lifshitz Z."/>
            <person name="Cohen O."/>
            <person name="Gilbert J.A."/>
            <person name="Pupko T."/>
            <person name="Shuman H.A."/>
            <person name="Segal G."/>
        </authorList>
    </citation>
    <scope>NUCLEOTIDE SEQUENCE [LARGE SCALE GENOMIC DNA]</scope>
    <source>
        <strain evidence="7 9">CDC#1407-AL-14</strain>
    </source>
</reference>
<dbReference type="CDD" id="cd07984">
    <property type="entry name" value="LPLAT_LABLAT-like"/>
    <property type="match status" value="1"/>
</dbReference>
<dbReference type="GO" id="GO:0009247">
    <property type="term" value="P:glycolipid biosynthetic process"/>
    <property type="evidence" value="ECO:0007669"/>
    <property type="project" value="UniProtKB-ARBA"/>
</dbReference>
<evidence type="ECO:0000256" key="4">
    <source>
        <dbReference type="ARBA" id="ARBA00022679"/>
    </source>
</evidence>
<evidence type="ECO:0000313" key="7">
    <source>
        <dbReference type="EMBL" id="KTC66865.1"/>
    </source>
</evidence>
<comment type="subcellular location">
    <subcellularLocation>
        <location evidence="1">Cell inner membrane</location>
    </subcellularLocation>
</comment>
<proteinExistence type="predicted"/>
<keyword evidence="2" id="KW-1003">Cell membrane</keyword>
<evidence type="ECO:0000313" key="8">
    <source>
        <dbReference type="EMBL" id="STX32990.1"/>
    </source>
</evidence>
<protein>
    <submittedName>
        <fullName evidence="7">Lipid A biosynthesis acyltransferase</fullName>
    </submittedName>
    <submittedName>
        <fullName evidence="8">Lipid A biosynthesis lauroyl acyltransferase</fullName>
        <ecNumber evidence="8">2.3.1.-</ecNumber>
    </submittedName>
</protein>